<dbReference type="PANTHER" id="PTHR43418">
    <property type="entry name" value="MULTIFUNCTIONAL TRYPTOPHAN BIOSYNTHESIS PROTEIN-RELATED"/>
    <property type="match status" value="1"/>
</dbReference>
<dbReference type="Gene3D" id="3.40.50.880">
    <property type="match status" value="1"/>
</dbReference>
<keyword evidence="4 8" id="KW-0547">Nucleotide-binding</keyword>
<comment type="pathway">
    <text evidence="8">Pyrimidine metabolism; UMP biosynthesis via de novo pathway; (S)-dihydroorotate from bicarbonate: step 1/3.</text>
</comment>
<dbReference type="GO" id="GO:0044205">
    <property type="term" value="P:'de novo' UMP biosynthetic process"/>
    <property type="evidence" value="ECO:0007669"/>
    <property type="project" value="UniProtKB-UniRule"/>
</dbReference>
<comment type="similarity">
    <text evidence="2 8">Belongs to the CarA family.</text>
</comment>
<evidence type="ECO:0000256" key="8">
    <source>
        <dbReference type="HAMAP-Rule" id="MF_01209"/>
    </source>
</evidence>
<dbReference type="NCBIfam" id="TIGR01368">
    <property type="entry name" value="CPSaseIIsmall"/>
    <property type="match status" value="1"/>
</dbReference>
<evidence type="ECO:0000256" key="1">
    <source>
        <dbReference type="ARBA" id="ARBA00005077"/>
    </source>
</evidence>
<dbReference type="PRINTS" id="PR00099">
    <property type="entry name" value="CPSGATASE"/>
</dbReference>
<feature type="active site" description="Nucleophile" evidence="8">
    <location>
        <position position="291"/>
    </location>
</feature>
<feature type="binding site" evidence="8">
    <location>
        <position position="333"/>
    </location>
    <ligand>
        <name>L-glutamine</name>
        <dbReference type="ChEBI" id="CHEBI:58359"/>
    </ligand>
</feature>
<feature type="binding site" evidence="8">
    <location>
        <position position="295"/>
    </location>
    <ligand>
        <name>L-glutamine</name>
        <dbReference type="ChEBI" id="CHEBI:58359"/>
    </ligand>
</feature>
<dbReference type="GO" id="GO:0004088">
    <property type="term" value="F:carbamoyl-phosphate synthase (glutamine-hydrolyzing) activity"/>
    <property type="evidence" value="ECO:0007669"/>
    <property type="project" value="UniProtKB-UniRule"/>
</dbReference>
<evidence type="ECO:0000256" key="3">
    <source>
        <dbReference type="ARBA" id="ARBA00022598"/>
    </source>
</evidence>
<feature type="binding site" evidence="8">
    <location>
        <position position="260"/>
    </location>
    <ligand>
        <name>L-glutamine</name>
        <dbReference type="ChEBI" id="CHEBI:58359"/>
    </ligand>
</feature>
<keyword evidence="3 8" id="KW-0436">Ligase</keyword>
<dbReference type="NCBIfam" id="NF009475">
    <property type="entry name" value="PRK12838.1"/>
    <property type="match status" value="1"/>
</dbReference>
<dbReference type="PATRIC" id="fig|940295.4.peg.903"/>
<proteinExistence type="inferred from homology"/>
<dbReference type="HAMAP" id="MF_01209">
    <property type="entry name" value="CPSase_S_chain"/>
    <property type="match status" value="1"/>
</dbReference>
<dbReference type="GO" id="GO:0004359">
    <property type="term" value="F:glutaminase activity"/>
    <property type="evidence" value="ECO:0007669"/>
    <property type="project" value="RHEA"/>
</dbReference>
<keyword evidence="5 8" id="KW-0067">ATP-binding</keyword>
<dbReference type="GO" id="GO:0006526">
    <property type="term" value="P:L-arginine biosynthetic process"/>
    <property type="evidence" value="ECO:0007669"/>
    <property type="project" value="UniProtKB-UniRule"/>
</dbReference>
<evidence type="ECO:0000256" key="4">
    <source>
        <dbReference type="ARBA" id="ARBA00022741"/>
    </source>
</evidence>
<name>A0A0U2M9Q9_9CREN</name>
<dbReference type="CDD" id="cd01744">
    <property type="entry name" value="GATase1_CPSase"/>
    <property type="match status" value="1"/>
</dbReference>
<protein>
    <recommendedName>
        <fullName evidence="8">Carbamoyl phosphate synthase small chain</fullName>
        <ecNumber evidence="8">6.3.5.5</ecNumber>
    </recommendedName>
    <alternativeName>
        <fullName evidence="8">Carbamoyl phosphate synthetase glutamine chain</fullName>
    </alternativeName>
</protein>
<dbReference type="GO" id="GO:0005524">
    <property type="term" value="F:ATP binding"/>
    <property type="evidence" value="ECO:0007669"/>
    <property type="project" value="UniProtKB-UniRule"/>
</dbReference>
<comment type="catalytic activity">
    <reaction evidence="8">
        <text>L-glutamine + H2O = L-glutamate + NH4(+)</text>
        <dbReference type="Rhea" id="RHEA:15889"/>
        <dbReference type="ChEBI" id="CHEBI:15377"/>
        <dbReference type="ChEBI" id="CHEBI:28938"/>
        <dbReference type="ChEBI" id="CHEBI:29985"/>
        <dbReference type="ChEBI" id="CHEBI:58359"/>
    </reaction>
</comment>
<dbReference type="EMBL" id="CP006867">
    <property type="protein sequence ID" value="ALU11789.1"/>
    <property type="molecule type" value="Genomic_DNA"/>
</dbReference>
<dbReference type="AlphaFoldDB" id="A0A0U2M9Q9"/>
<evidence type="ECO:0000313" key="10">
    <source>
        <dbReference type="EMBL" id="ALU11789.1"/>
    </source>
</evidence>
<dbReference type="PRINTS" id="PR00097">
    <property type="entry name" value="ANTSNTHASEII"/>
</dbReference>
<dbReference type="SMART" id="SM01097">
    <property type="entry name" value="CPSase_sm_chain"/>
    <property type="match status" value="1"/>
</dbReference>
<dbReference type="InterPro" id="IPR002474">
    <property type="entry name" value="CarbamoylP_synth_ssu_N"/>
</dbReference>
<dbReference type="UniPathway" id="UPA00068">
    <property type="reaction ID" value="UER00171"/>
</dbReference>
<keyword evidence="8" id="KW-0055">Arginine biosynthesis</keyword>
<feature type="active site" evidence="8">
    <location>
        <position position="374"/>
    </location>
</feature>
<comment type="subunit">
    <text evidence="8">Composed of two chains; the small (or glutamine) chain promotes the hydrolysis of glutamine to ammonia, which is used by the large (or ammonia) chain to synthesize carbamoyl phosphate. Tetramer of heterodimers (alpha,beta)4.</text>
</comment>
<dbReference type="STRING" id="940295.EYM_04720"/>
<evidence type="ECO:0000259" key="9">
    <source>
        <dbReference type="SMART" id="SM01097"/>
    </source>
</evidence>
<dbReference type="Pfam" id="PF00988">
    <property type="entry name" value="CPSase_sm_chain"/>
    <property type="match status" value="1"/>
</dbReference>
<dbReference type="EC" id="6.3.5.5" evidence="8"/>
<dbReference type="SUPFAM" id="SSF52317">
    <property type="entry name" value="Class I glutamine amidotransferase-like"/>
    <property type="match status" value="1"/>
</dbReference>
<feature type="domain" description="Carbamoyl-phosphate synthase small subunit N-terminal" evidence="9">
    <location>
        <begin position="32"/>
        <end position="172"/>
    </location>
</feature>
<comment type="catalytic activity">
    <reaction evidence="7 8">
        <text>hydrogencarbonate + L-glutamine + 2 ATP + H2O = carbamoyl phosphate + L-glutamate + 2 ADP + phosphate + 2 H(+)</text>
        <dbReference type="Rhea" id="RHEA:18633"/>
        <dbReference type="ChEBI" id="CHEBI:15377"/>
        <dbReference type="ChEBI" id="CHEBI:15378"/>
        <dbReference type="ChEBI" id="CHEBI:17544"/>
        <dbReference type="ChEBI" id="CHEBI:29985"/>
        <dbReference type="ChEBI" id="CHEBI:30616"/>
        <dbReference type="ChEBI" id="CHEBI:43474"/>
        <dbReference type="ChEBI" id="CHEBI:58228"/>
        <dbReference type="ChEBI" id="CHEBI:58359"/>
        <dbReference type="ChEBI" id="CHEBI:456216"/>
        <dbReference type="EC" id="6.3.5.5"/>
    </reaction>
</comment>
<dbReference type="UniPathway" id="UPA00070">
    <property type="reaction ID" value="UER00115"/>
</dbReference>
<evidence type="ECO:0000313" key="11">
    <source>
        <dbReference type="Proteomes" id="UP000060778"/>
    </source>
</evidence>
<dbReference type="PRINTS" id="PR00096">
    <property type="entry name" value="GATASE"/>
</dbReference>
<dbReference type="GO" id="GO:0006541">
    <property type="term" value="P:glutamine metabolic process"/>
    <property type="evidence" value="ECO:0007669"/>
    <property type="project" value="InterPro"/>
</dbReference>
<dbReference type="InterPro" id="IPR017926">
    <property type="entry name" value="GATASE"/>
</dbReference>
<feature type="region of interest" description="CPSase" evidence="8">
    <location>
        <begin position="1"/>
        <end position="212"/>
    </location>
</feature>
<dbReference type="PROSITE" id="PS51273">
    <property type="entry name" value="GATASE_TYPE_1"/>
    <property type="match status" value="1"/>
</dbReference>
<feature type="binding site" evidence="8">
    <location>
        <position position="331"/>
    </location>
    <ligand>
        <name>L-glutamine</name>
        <dbReference type="ChEBI" id="CHEBI:58359"/>
    </ligand>
</feature>
<dbReference type="Pfam" id="PF00117">
    <property type="entry name" value="GATase"/>
    <property type="match status" value="1"/>
</dbReference>
<dbReference type="InterPro" id="IPR050472">
    <property type="entry name" value="Anth_synth/Amidotransfase"/>
</dbReference>
<dbReference type="Gene3D" id="3.50.30.20">
    <property type="entry name" value="Carbamoyl-phosphate synthase small subunit, N-terminal domain"/>
    <property type="match status" value="1"/>
</dbReference>
<dbReference type="InterPro" id="IPR006274">
    <property type="entry name" value="CarbamoylP_synth_ssu"/>
</dbReference>
<keyword evidence="6 8" id="KW-0315">Glutamine amidotransferase</keyword>
<evidence type="ECO:0000256" key="5">
    <source>
        <dbReference type="ARBA" id="ARBA00022840"/>
    </source>
</evidence>
<evidence type="ECO:0000256" key="7">
    <source>
        <dbReference type="ARBA" id="ARBA00048816"/>
    </source>
</evidence>
<organism evidence="10 11">
    <name type="scientific">Ignicoccus islandicus DSM 13165</name>
    <dbReference type="NCBI Taxonomy" id="940295"/>
    <lineage>
        <taxon>Archaea</taxon>
        <taxon>Thermoproteota</taxon>
        <taxon>Thermoprotei</taxon>
        <taxon>Desulfurococcales</taxon>
        <taxon>Desulfurococcaceae</taxon>
        <taxon>Ignicoccus</taxon>
    </lineage>
</organism>
<dbReference type="InterPro" id="IPR036480">
    <property type="entry name" value="CarbP_synth_ssu_N_sf"/>
</dbReference>
<dbReference type="PANTHER" id="PTHR43418:SF7">
    <property type="entry name" value="CARBAMOYL-PHOSPHATE SYNTHASE SMALL CHAIN"/>
    <property type="match status" value="1"/>
</dbReference>
<feature type="binding site" evidence="8">
    <location>
        <position position="334"/>
    </location>
    <ligand>
        <name>L-glutamine</name>
        <dbReference type="ChEBI" id="CHEBI:58359"/>
    </ligand>
</feature>
<reference evidence="10 11" key="1">
    <citation type="submission" date="2013-11" db="EMBL/GenBank/DDBJ databases">
        <title>Comparative genomics of Ignicoccus.</title>
        <authorList>
            <person name="Podar M."/>
        </authorList>
    </citation>
    <scope>NUCLEOTIDE SEQUENCE [LARGE SCALE GENOMIC DNA]</scope>
    <source>
        <strain evidence="10 11">DSM 13165</strain>
    </source>
</reference>
<keyword evidence="8" id="KW-0028">Amino-acid biosynthesis</keyword>
<sequence length="399" mass="45168">MFRLRKLKTLQKIINTVQGSFTWVLVDCEEYEKGYLILEDGTELEGCLFGKPQTSFGEVVFTTTMNGYPESLTDPSYKGQILVFTHPMVGNYGVPSPKIIHEPSGLPLHYESDGIKVEGFVISWLTKPNHWASVESLEKWFEREGKVGIWGIDTRMVVKKLRENGVMMGAITTDTEREAAKERLAQVPRYDQRDFVESVVPKKELVYGNGRKNVIVIDCGIKYGIIRELVERGLTVTRVPCNEDLDKFLGQASGVVFGNGPGNPTLIYEKYGFEKKIEAVIEYGLPILAICLGHQLLNMYFGSKIYKMKYGHRGVNKPVKDGEKCFIVSENHGFAVDPKTLNRTKLEPWFFNPDDGTLEGVRSKDRKILSVQFHPESSPGPHDTRWIFDLFAKNVGMVE</sequence>
<dbReference type="InterPro" id="IPR035686">
    <property type="entry name" value="CPSase_GATase1"/>
</dbReference>
<keyword evidence="8" id="KW-0665">Pyrimidine biosynthesis</keyword>
<feature type="binding site" evidence="8">
    <location>
        <position position="76"/>
    </location>
    <ligand>
        <name>L-glutamine</name>
        <dbReference type="ChEBI" id="CHEBI:58359"/>
    </ligand>
</feature>
<evidence type="ECO:0000256" key="2">
    <source>
        <dbReference type="ARBA" id="ARBA00007800"/>
    </source>
</evidence>
<feature type="binding site" evidence="8">
    <location>
        <position position="262"/>
    </location>
    <ligand>
        <name>L-glutamine</name>
        <dbReference type="ChEBI" id="CHEBI:58359"/>
    </ligand>
</feature>
<keyword evidence="11" id="KW-1185">Reference proteome</keyword>
<dbReference type="Proteomes" id="UP000060778">
    <property type="component" value="Chromosome"/>
</dbReference>
<gene>
    <name evidence="8" type="primary">carA</name>
    <name evidence="10" type="ORF">EYM_04720</name>
</gene>
<dbReference type="KEGG" id="iis:EYM_04720"/>
<evidence type="ECO:0000256" key="6">
    <source>
        <dbReference type="ARBA" id="ARBA00022962"/>
    </source>
</evidence>
<dbReference type="InterPro" id="IPR029062">
    <property type="entry name" value="Class_I_gatase-like"/>
</dbReference>
<dbReference type="GO" id="GO:0006207">
    <property type="term" value="P:'de novo' pyrimidine nucleobase biosynthetic process"/>
    <property type="evidence" value="ECO:0007669"/>
    <property type="project" value="InterPro"/>
</dbReference>
<dbReference type="SUPFAM" id="SSF52021">
    <property type="entry name" value="Carbamoyl phosphate synthetase, small subunit N-terminal domain"/>
    <property type="match status" value="1"/>
</dbReference>
<feature type="binding site" evidence="8">
    <location>
        <position position="292"/>
    </location>
    <ligand>
        <name>L-glutamine</name>
        <dbReference type="ChEBI" id="CHEBI:58359"/>
    </ligand>
</feature>
<comment type="pathway">
    <text evidence="1 8">Amino-acid biosynthesis; L-arginine biosynthesis; carbamoyl phosphate from bicarbonate: step 1/1.</text>
</comment>
<accession>A0A0U2M9Q9</accession>
<feature type="active site" evidence="8">
    <location>
        <position position="376"/>
    </location>
</feature>
<comment type="function">
    <text evidence="8">Small subunit of the glutamine-dependent carbamoyl phosphate synthetase (CPSase). CPSase catalyzes the formation of carbamoyl phosphate from the ammonia moiety of glutamine, carbonate, and phosphate donated by ATP, constituting the first step of 2 biosynthetic pathways, one leading to arginine and/or urea and the other to pyrimidine nucleotides. The small subunit (glutamine amidotransferase) binds and cleaves glutamine to supply the large subunit with the substrate ammonia.</text>
</comment>